<name>A0A9X3P8D1_9ACTN</name>
<feature type="region of interest" description="Disordered" evidence="1">
    <location>
        <begin position="660"/>
        <end position="817"/>
    </location>
</feature>
<reference evidence="2" key="1">
    <citation type="submission" date="2022-12" db="EMBL/GenBank/DDBJ databases">
        <title>Gycomyces niveus sp.nov.,a novel actinomycete isolated from soil in Shouguan.</title>
        <authorList>
            <person name="Yang X."/>
        </authorList>
    </citation>
    <scope>NUCLEOTIDE SEQUENCE</scope>
    <source>
        <strain evidence="2">NEAU-A15</strain>
    </source>
</reference>
<evidence type="ECO:0000313" key="3">
    <source>
        <dbReference type="Proteomes" id="UP001146067"/>
    </source>
</evidence>
<accession>A0A9X3P8D1</accession>
<gene>
    <name evidence="2" type="ORF">O1R50_04040</name>
</gene>
<feature type="compositionally biased region" description="Basic and acidic residues" evidence="1">
    <location>
        <begin position="798"/>
        <end position="809"/>
    </location>
</feature>
<dbReference type="AlphaFoldDB" id="A0A9X3P8D1"/>
<feature type="compositionally biased region" description="Basic and acidic residues" evidence="1">
    <location>
        <begin position="660"/>
        <end position="673"/>
    </location>
</feature>
<dbReference type="Proteomes" id="UP001146067">
    <property type="component" value="Unassembled WGS sequence"/>
</dbReference>
<evidence type="ECO:0000313" key="2">
    <source>
        <dbReference type="EMBL" id="MDA1358778.1"/>
    </source>
</evidence>
<keyword evidence="3" id="KW-1185">Reference proteome</keyword>
<evidence type="ECO:0000256" key="1">
    <source>
        <dbReference type="SAM" id="MobiDB-lite"/>
    </source>
</evidence>
<feature type="compositionally biased region" description="Basic and acidic residues" evidence="1">
    <location>
        <begin position="751"/>
        <end position="763"/>
    </location>
</feature>
<sequence length="817" mass="90197">MVEATAQGFRYDLVVADAEAARNPDLEAIAFAVEAAGVEVAETATGEVEVKVAGQAEMASGEALMWEAPSSHDGTETVPDLTAITDTPADPDQEVAPVDVTLESDDLVLRPDLELLRGADTRYPVVIDPQWNGGIQDNLWGLVNTKYPDSVFYRGKNTSGDYFMSNTSTWGNAGAGQTCDSWSGLDCYSSTYDMRSMFRMDTDTITQNAYKIPNKGLFKIVQRHSASCSNGTARVYRTGGYNSNDTWDTQPAWHESVTISNANNGATCDGSAYVSFNVTSMVKMADDNEWANLTLGLRAPDESPSPELLEWNRFDSYTAVLEIYYDVMPYAVSNRKLNGVFCTTSVENAPWTNSRTPRMSALYRSQDTSLLYQARLRSSTPVDAIVYDYTSAAPLTANKEYGNTLPTKYALGDGLYYWLARSFSSTNSDLASAWSAPCRFKVDGTKPLTPTVTPASAAPYEVDGTLNLTLKSTDPTVNGFVSGIDHFEYSWQTNSYNKEVASTGTATITRTLSAGRHVLYVRSVDNAGNESEPRTYTFFVGRDILTTPMATWRFEGDTADDTGHRHNLALASGTSIAYTADRDGRANAALALDGSTCLTGTGSDHAHGRGLFAVGMGAHGRGRRGHRAADHAGERFALGLPSLVLGDRRPLVFLGVGREQELEQHRRGPDRRAWLVGAHPGGLRPGQERDPPLPRRQPGRGEDHQLHALERRQGLQPRMPDERRDAAVPRLGRDRPGRPLAGRVEPSPNQSRDDRPAHRERPGAVDFPQRRHRRLRSRTGLEYRRHYRRRRPVQPALRSDRTQRRDLPRIPRICRGH</sequence>
<dbReference type="InterPro" id="IPR013783">
    <property type="entry name" value="Ig-like_fold"/>
</dbReference>
<proteinExistence type="predicted"/>
<dbReference type="Gene3D" id="2.60.40.10">
    <property type="entry name" value="Immunoglobulins"/>
    <property type="match status" value="1"/>
</dbReference>
<dbReference type="EMBL" id="JAPZVP010000003">
    <property type="protein sequence ID" value="MDA1358778.1"/>
    <property type="molecule type" value="Genomic_DNA"/>
</dbReference>
<comment type="caution">
    <text evidence="2">The sequence shown here is derived from an EMBL/GenBank/DDBJ whole genome shotgun (WGS) entry which is preliminary data.</text>
</comment>
<protein>
    <submittedName>
        <fullName evidence="2">Uncharacterized protein</fullName>
    </submittedName>
</protein>
<organism evidence="2 3">
    <name type="scientific">Glycomyces luteolus</name>
    <dbReference type="NCBI Taxonomy" id="2670330"/>
    <lineage>
        <taxon>Bacteria</taxon>
        <taxon>Bacillati</taxon>
        <taxon>Actinomycetota</taxon>
        <taxon>Actinomycetes</taxon>
        <taxon>Glycomycetales</taxon>
        <taxon>Glycomycetaceae</taxon>
        <taxon>Glycomyces</taxon>
    </lineage>
</organism>
<feature type="compositionally biased region" description="Basic and acidic residues" evidence="1">
    <location>
        <begin position="686"/>
        <end position="737"/>
    </location>
</feature>
<dbReference type="GO" id="GO:0005975">
    <property type="term" value="P:carbohydrate metabolic process"/>
    <property type="evidence" value="ECO:0007669"/>
    <property type="project" value="UniProtKB-ARBA"/>
</dbReference>